<dbReference type="Proteomes" id="UP001189429">
    <property type="component" value="Unassembled WGS sequence"/>
</dbReference>
<feature type="region of interest" description="Disordered" evidence="1">
    <location>
        <begin position="125"/>
        <end position="154"/>
    </location>
</feature>
<evidence type="ECO:0000313" key="4">
    <source>
        <dbReference type="Proteomes" id="UP001189429"/>
    </source>
</evidence>
<dbReference type="EMBL" id="CAUYUJ010014355">
    <property type="protein sequence ID" value="CAK0840164.1"/>
    <property type="molecule type" value="Genomic_DNA"/>
</dbReference>
<protein>
    <recommendedName>
        <fullName evidence="5">Secreted protein</fullName>
    </recommendedName>
</protein>
<proteinExistence type="predicted"/>
<evidence type="ECO:0000256" key="1">
    <source>
        <dbReference type="SAM" id="MobiDB-lite"/>
    </source>
</evidence>
<keyword evidence="4" id="KW-1185">Reference proteome</keyword>
<sequence>MLFLFRGSLNVCLLTPLISICFKSSSGGGPRGAGSAHAVTSFSTTPLLNYYRGGPLASHVQSAGVPTGGSFMFHRQSMHAASCGRPSCNDRREGLCFTCLSVLEPQTWDAEEWADSLHLPEEVPVVSSRGAPARNRRRLESAVGGHQRPRSSLV</sequence>
<evidence type="ECO:0000256" key="2">
    <source>
        <dbReference type="SAM" id="SignalP"/>
    </source>
</evidence>
<reference evidence="3" key="1">
    <citation type="submission" date="2023-10" db="EMBL/GenBank/DDBJ databases">
        <authorList>
            <person name="Chen Y."/>
            <person name="Shah S."/>
            <person name="Dougan E. K."/>
            <person name="Thang M."/>
            <person name="Chan C."/>
        </authorList>
    </citation>
    <scope>NUCLEOTIDE SEQUENCE [LARGE SCALE GENOMIC DNA]</scope>
</reference>
<evidence type="ECO:0000313" key="3">
    <source>
        <dbReference type="EMBL" id="CAK0840164.1"/>
    </source>
</evidence>
<feature type="chain" id="PRO_5047280653" description="Secreted protein" evidence="2">
    <location>
        <begin position="28"/>
        <end position="154"/>
    </location>
</feature>
<keyword evidence="2" id="KW-0732">Signal</keyword>
<organism evidence="3 4">
    <name type="scientific">Prorocentrum cordatum</name>
    <dbReference type="NCBI Taxonomy" id="2364126"/>
    <lineage>
        <taxon>Eukaryota</taxon>
        <taxon>Sar</taxon>
        <taxon>Alveolata</taxon>
        <taxon>Dinophyceae</taxon>
        <taxon>Prorocentrales</taxon>
        <taxon>Prorocentraceae</taxon>
        <taxon>Prorocentrum</taxon>
    </lineage>
</organism>
<name>A0ABN9T543_9DINO</name>
<feature type="signal peptide" evidence="2">
    <location>
        <begin position="1"/>
        <end position="27"/>
    </location>
</feature>
<comment type="caution">
    <text evidence="3">The sequence shown here is derived from an EMBL/GenBank/DDBJ whole genome shotgun (WGS) entry which is preliminary data.</text>
</comment>
<accession>A0ABN9T543</accession>
<evidence type="ECO:0008006" key="5">
    <source>
        <dbReference type="Google" id="ProtNLM"/>
    </source>
</evidence>
<gene>
    <name evidence="3" type="ORF">PCOR1329_LOCUS35667</name>
</gene>